<comment type="similarity">
    <text evidence="7">Belongs to the glycosyltransferase 87 family.</text>
</comment>
<evidence type="ECO:0000256" key="4">
    <source>
        <dbReference type="ARBA" id="ARBA00022692"/>
    </source>
</evidence>
<feature type="transmembrane region" description="Helical" evidence="8">
    <location>
        <begin position="302"/>
        <end position="324"/>
    </location>
</feature>
<keyword evidence="5 8" id="KW-1133">Transmembrane helix</keyword>
<dbReference type="GO" id="GO:0005886">
    <property type="term" value="C:plasma membrane"/>
    <property type="evidence" value="ECO:0007669"/>
    <property type="project" value="UniProtKB-SubCell"/>
</dbReference>
<keyword evidence="6 8" id="KW-0472">Membrane</keyword>
<evidence type="ECO:0000256" key="7">
    <source>
        <dbReference type="ARBA" id="ARBA00024033"/>
    </source>
</evidence>
<feature type="transmembrane region" description="Helical" evidence="8">
    <location>
        <begin position="130"/>
        <end position="154"/>
    </location>
</feature>
<comment type="subcellular location">
    <subcellularLocation>
        <location evidence="1">Cell membrane</location>
        <topology evidence="1">Multi-pass membrane protein</topology>
    </subcellularLocation>
</comment>
<reference evidence="9" key="1">
    <citation type="submission" date="2021-11" db="EMBL/GenBank/DDBJ databases">
        <title>Streptomyces corallinus and Kineosporia corallina sp. nov., two new coral-derived marine actinobacteria.</title>
        <authorList>
            <person name="Buangrab K."/>
            <person name="Sutthacheep M."/>
            <person name="Yeemin T."/>
            <person name="Harunari E."/>
            <person name="Igarashi Y."/>
            <person name="Sripreechasak P."/>
            <person name="Kanchanasin P."/>
            <person name="Tanasupawat S."/>
            <person name="Phongsopitanun W."/>
        </authorList>
    </citation>
    <scope>NUCLEOTIDE SEQUENCE</scope>
    <source>
        <strain evidence="9">JCM 31032</strain>
    </source>
</reference>
<dbReference type="InterPro" id="IPR016570">
    <property type="entry name" value="UCP010361"/>
</dbReference>
<evidence type="ECO:0000256" key="1">
    <source>
        <dbReference type="ARBA" id="ARBA00004651"/>
    </source>
</evidence>
<dbReference type="EMBL" id="JAJOMB010000015">
    <property type="protein sequence ID" value="MCD5314157.1"/>
    <property type="molecule type" value="Genomic_DNA"/>
</dbReference>
<evidence type="ECO:0000313" key="9">
    <source>
        <dbReference type="EMBL" id="MCD5314157.1"/>
    </source>
</evidence>
<evidence type="ECO:0000256" key="6">
    <source>
        <dbReference type="ARBA" id="ARBA00023136"/>
    </source>
</evidence>
<evidence type="ECO:0000313" key="10">
    <source>
        <dbReference type="Proteomes" id="UP001138997"/>
    </source>
</evidence>
<feature type="transmembrane region" description="Helical" evidence="8">
    <location>
        <begin position="355"/>
        <end position="382"/>
    </location>
</feature>
<sequence length="475" mass="52063">MTATTSRLFDRSLRTGLVLMLLAVLGLAVGWVAKAPCIDTYRTADGQIALDWRDARQYSLHCYSDAIPLYGVDRLQDGTLPYKTTWTDTDGTVRAMEYPVVTGLLQYGVMKVTKAWVNLSGAVGPEVVPYFAIMAIVLALAWLAAVACTIPLAVRHWHVALMALSPLVFVHAFTNFDTLAVALAAGGMLAWARNKPVLAGVLLGVGAAAKLYPLFILGPLLILCWRAGVMRPWWKATLTAGAAWVACNAPFALLFPRGWYEFFRLNSVRPADHDSIYNALTTFTSWPGFDVPLYAGESPEKLNLFTLVAFLALCLLIGLIGLTAPRRPRVASLAFLVIAAFLLTNKVWSPQYSLWLVPLAVLALPRVFPLLVWMGVDAYLWYPRLGYFLGLQDPARGNSPEQFLTVVLLRDLLVVILCGMIIHTIYRPGSDPVRRLGVDDPAAGPIAGRLEDHRLRLPGKRGRSQAGDPLTTAQP</sequence>
<dbReference type="AlphaFoldDB" id="A0A9X1SVM4"/>
<dbReference type="PIRSF" id="PIRSF010361">
    <property type="entry name" value="UCP010361"/>
    <property type="match status" value="1"/>
</dbReference>
<keyword evidence="10" id="KW-1185">Reference proteome</keyword>
<feature type="transmembrane region" description="Helical" evidence="8">
    <location>
        <begin position="166"/>
        <end position="191"/>
    </location>
</feature>
<organism evidence="9 10">
    <name type="scientific">Kineosporia babensis</name>
    <dbReference type="NCBI Taxonomy" id="499548"/>
    <lineage>
        <taxon>Bacteria</taxon>
        <taxon>Bacillati</taxon>
        <taxon>Actinomycetota</taxon>
        <taxon>Actinomycetes</taxon>
        <taxon>Kineosporiales</taxon>
        <taxon>Kineosporiaceae</taxon>
        <taxon>Kineosporia</taxon>
    </lineage>
</organism>
<gene>
    <name evidence="9" type="ORF">LR394_24920</name>
</gene>
<name>A0A9X1SVM4_9ACTN</name>
<comment type="caution">
    <text evidence="9">The sequence shown here is derived from an EMBL/GenBank/DDBJ whole genome shotgun (WGS) entry which is preliminary data.</text>
</comment>
<proteinExistence type="inferred from homology"/>
<feature type="transmembrane region" description="Helical" evidence="8">
    <location>
        <begin position="197"/>
        <end position="224"/>
    </location>
</feature>
<evidence type="ECO:0000256" key="5">
    <source>
        <dbReference type="ARBA" id="ARBA00022989"/>
    </source>
</evidence>
<keyword evidence="2" id="KW-1003">Cell membrane</keyword>
<dbReference type="Pfam" id="PF09594">
    <property type="entry name" value="GT87"/>
    <property type="match status" value="1"/>
</dbReference>
<protein>
    <submittedName>
        <fullName evidence="9">Glycosyltransferase 87 family protein</fullName>
    </submittedName>
</protein>
<evidence type="ECO:0000256" key="8">
    <source>
        <dbReference type="SAM" id="Phobius"/>
    </source>
</evidence>
<evidence type="ECO:0000256" key="3">
    <source>
        <dbReference type="ARBA" id="ARBA00022679"/>
    </source>
</evidence>
<keyword evidence="3" id="KW-0808">Transferase</keyword>
<feature type="transmembrane region" description="Helical" evidence="8">
    <location>
        <begin position="236"/>
        <end position="255"/>
    </location>
</feature>
<feature type="transmembrane region" description="Helical" evidence="8">
    <location>
        <begin position="12"/>
        <end position="33"/>
    </location>
</feature>
<dbReference type="RefSeq" id="WP_231446446.1">
    <property type="nucleotide sequence ID" value="NZ_JAJOMB010000015.1"/>
</dbReference>
<dbReference type="GO" id="GO:0016758">
    <property type="term" value="F:hexosyltransferase activity"/>
    <property type="evidence" value="ECO:0007669"/>
    <property type="project" value="InterPro"/>
</dbReference>
<feature type="transmembrane region" description="Helical" evidence="8">
    <location>
        <begin position="402"/>
        <end position="426"/>
    </location>
</feature>
<accession>A0A9X1SVM4</accession>
<evidence type="ECO:0000256" key="2">
    <source>
        <dbReference type="ARBA" id="ARBA00022475"/>
    </source>
</evidence>
<dbReference type="Proteomes" id="UP001138997">
    <property type="component" value="Unassembled WGS sequence"/>
</dbReference>
<dbReference type="InterPro" id="IPR018584">
    <property type="entry name" value="GT87"/>
</dbReference>
<keyword evidence="4 8" id="KW-0812">Transmembrane</keyword>